<dbReference type="AlphaFoldDB" id="A0A6A5VBT8"/>
<evidence type="ECO:0000313" key="2">
    <source>
        <dbReference type="Proteomes" id="UP000800036"/>
    </source>
</evidence>
<dbReference type="Proteomes" id="UP000800036">
    <property type="component" value="Unassembled WGS sequence"/>
</dbReference>
<proteinExistence type="predicted"/>
<dbReference type="PANTHER" id="PTHR42057">
    <property type="entry name" value="F-BOX DOMAIN PROTEIN (AFU_ORTHOLOGUE AFUA_4G00200)"/>
    <property type="match status" value="1"/>
</dbReference>
<keyword evidence="2" id="KW-1185">Reference proteome</keyword>
<gene>
    <name evidence="1" type="ORF">BU23DRAFT_430003</name>
</gene>
<dbReference type="EMBL" id="ML976674">
    <property type="protein sequence ID" value="KAF1974614.1"/>
    <property type="molecule type" value="Genomic_DNA"/>
</dbReference>
<name>A0A6A5VBT8_9PLEO</name>
<accession>A0A6A5VBT8</accession>
<protein>
    <submittedName>
        <fullName evidence="1">Uncharacterized protein</fullName>
    </submittedName>
</protein>
<sequence>EAIARFPNLRDAELWMGDECYHPHYDSGCDQNYMYRSDYQNLFFEALKDAKGVDFLTLKNVQDEILTETGSEADTEAVRCRLKRFHIMIVTDECSASPAGKADKEELQLCFNSLLKKHWLEPLQTQLTHLTVYCDTYWGVYPFTDIRTVHFPHLVSLALGNWTIAHDWQFDWISSHGETLQELILDDVCIVYAMMMPEKMVEENWPSMP</sequence>
<dbReference type="PANTHER" id="PTHR42057:SF2">
    <property type="entry name" value="F-BOX DOMAIN PROTEIN (AFU_ORTHOLOGUE AFUA_4G00200)-RELATED"/>
    <property type="match status" value="1"/>
</dbReference>
<evidence type="ECO:0000313" key="1">
    <source>
        <dbReference type="EMBL" id="KAF1974614.1"/>
    </source>
</evidence>
<feature type="non-terminal residue" evidence="1">
    <location>
        <position position="1"/>
    </location>
</feature>
<dbReference type="OrthoDB" id="3140657at2759"/>
<reference evidence="1" key="1">
    <citation type="journal article" date="2020" name="Stud. Mycol.">
        <title>101 Dothideomycetes genomes: a test case for predicting lifestyles and emergence of pathogens.</title>
        <authorList>
            <person name="Haridas S."/>
            <person name="Albert R."/>
            <person name="Binder M."/>
            <person name="Bloem J."/>
            <person name="Labutti K."/>
            <person name="Salamov A."/>
            <person name="Andreopoulos B."/>
            <person name="Baker S."/>
            <person name="Barry K."/>
            <person name="Bills G."/>
            <person name="Bluhm B."/>
            <person name="Cannon C."/>
            <person name="Castanera R."/>
            <person name="Culley D."/>
            <person name="Daum C."/>
            <person name="Ezra D."/>
            <person name="Gonzalez J."/>
            <person name="Henrissat B."/>
            <person name="Kuo A."/>
            <person name="Liang C."/>
            <person name="Lipzen A."/>
            <person name="Lutzoni F."/>
            <person name="Magnuson J."/>
            <person name="Mondo S."/>
            <person name="Nolan M."/>
            <person name="Ohm R."/>
            <person name="Pangilinan J."/>
            <person name="Park H.-J."/>
            <person name="Ramirez L."/>
            <person name="Alfaro M."/>
            <person name="Sun H."/>
            <person name="Tritt A."/>
            <person name="Yoshinaga Y."/>
            <person name="Zwiers L.-H."/>
            <person name="Turgeon B."/>
            <person name="Goodwin S."/>
            <person name="Spatafora J."/>
            <person name="Crous P."/>
            <person name="Grigoriev I."/>
        </authorList>
    </citation>
    <scope>NUCLEOTIDE SEQUENCE</scope>
    <source>
        <strain evidence="1">CBS 107.79</strain>
    </source>
</reference>
<organism evidence="1 2">
    <name type="scientific">Bimuria novae-zelandiae CBS 107.79</name>
    <dbReference type="NCBI Taxonomy" id="1447943"/>
    <lineage>
        <taxon>Eukaryota</taxon>
        <taxon>Fungi</taxon>
        <taxon>Dikarya</taxon>
        <taxon>Ascomycota</taxon>
        <taxon>Pezizomycotina</taxon>
        <taxon>Dothideomycetes</taxon>
        <taxon>Pleosporomycetidae</taxon>
        <taxon>Pleosporales</taxon>
        <taxon>Massarineae</taxon>
        <taxon>Didymosphaeriaceae</taxon>
        <taxon>Bimuria</taxon>
    </lineage>
</organism>
<feature type="non-terminal residue" evidence="1">
    <location>
        <position position="209"/>
    </location>
</feature>